<dbReference type="GO" id="GO:0008081">
    <property type="term" value="F:phosphoric diester hydrolase activity"/>
    <property type="evidence" value="ECO:0007669"/>
    <property type="project" value="InterPro"/>
</dbReference>
<dbReference type="SUPFAM" id="SSF51695">
    <property type="entry name" value="PLC-like phosphodiesterases"/>
    <property type="match status" value="1"/>
</dbReference>
<evidence type="ECO:0000313" key="3">
    <source>
        <dbReference type="EMBL" id="QFG75150.1"/>
    </source>
</evidence>
<evidence type="ECO:0008006" key="4">
    <source>
        <dbReference type="Google" id="ProtNLM"/>
    </source>
</evidence>
<feature type="compositionally biased region" description="Low complexity" evidence="1">
    <location>
        <begin position="357"/>
        <end position="376"/>
    </location>
</feature>
<dbReference type="Gene3D" id="3.20.20.190">
    <property type="entry name" value="Phosphatidylinositol (PI) phosphodiesterase"/>
    <property type="match status" value="1"/>
</dbReference>
<sequence length="393" mass="43204">MENSSSGLMKVAKYVVIVLIVITIIVILVFEYKKYSKNKDKCSNIESVYANKIKITQPSNDKQTKATLCSPLKKVAIMGSYNSCAVENFCYSYVDTCSLSKWIKLGIRAVDFEIYSKNGEPVIAVSSDDSYCLKNSYNSIQLKDALKVISTNAFASDQSSMPPFFITLRVKSAIAEIYDKIWQAIVANLSKTLLLCNNQVDPSIFAKPNTHMTDENTPILNTQIKTLMNKIIIIFDSTNTQKNSKSFDQIAGRLSKIIHIYTPVKRFNNISLSTPLAATSFNVAIPSLGCSATNTVTNSSNVNLLEKSLNIMHMNFQSFDDSLQKYLDTFKAPANRDQGSGGEYYSMIPLQTFIQAGGSSDSADGSSSSPGCSIDSMKQAFDNNPGLKSSLGF</sequence>
<reference evidence="3" key="1">
    <citation type="journal article" date="2019" name="Philos. Trans. R. Soc. Lond., B, Biol. Sci.">
        <title>Targeted metagenomic recovery of four divergent viruses reveals shared and distinctive characteristics of giant viruses of marine eukaryotes.</title>
        <authorList>
            <person name="Needham D.M."/>
            <person name="Poirier C."/>
            <person name="Hehenberger E."/>
            <person name="Jimenez V."/>
            <person name="Swalwell J.E."/>
            <person name="Santoro A.E."/>
            <person name="Worden A.Z."/>
        </authorList>
    </citation>
    <scope>NUCLEOTIDE SEQUENCE</scope>
    <source>
        <strain evidence="3">OPacV-421</strain>
    </source>
</reference>
<feature type="transmembrane region" description="Helical" evidence="2">
    <location>
        <begin position="12"/>
        <end position="30"/>
    </location>
</feature>
<accession>A0A5J6VM57</accession>
<proteinExistence type="predicted"/>
<name>A0A5J6VM57_9VIRU</name>
<evidence type="ECO:0000256" key="1">
    <source>
        <dbReference type="SAM" id="MobiDB-lite"/>
    </source>
</evidence>
<dbReference type="GO" id="GO:0006629">
    <property type="term" value="P:lipid metabolic process"/>
    <property type="evidence" value="ECO:0007669"/>
    <property type="project" value="InterPro"/>
</dbReference>
<keyword evidence="2" id="KW-0812">Transmembrane</keyword>
<protein>
    <recommendedName>
        <fullName evidence="4">PI-PLC Y-box domain-containing protein</fullName>
    </recommendedName>
</protein>
<evidence type="ECO:0000256" key="2">
    <source>
        <dbReference type="SAM" id="Phobius"/>
    </source>
</evidence>
<keyword evidence="2" id="KW-1133">Transmembrane helix</keyword>
<organism evidence="3">
    <name type="scientific">Megaviridae environmental sample</name>
    <dbReference type="NCBI Taxonomy" id="1737588"/>
    <lineage>
        <taxon>Viruses</taxon>
        <taxon>Varidnaviria</taxon>
        <taxon>Bamfordvirae</taxon>
        <taxon>Nucleocytoviricota</taxon>
        <taxon>Megaviricetes</taxon>
        <taxon>Imitervirales</taxon>
        <taxon>Mimiviridae</taxon>
        <taxon>environmental samples</taxon>
    </lineage>
</organism>
<keyword evidence="2" id="KW-0472">Membrane</keyword>
<dbReference type="InterPro" id="IPR017946">
    <property type="entry name" value="PLC-like_Pdiesterase_TIM-brl"/>
</dbReference>
<feature type="region of interest" description="Disordered" evidence="1">
    <location>
        <begin position="357"/>
        <end position="380"/>
    </location>
</feature>
<dbReference type="EMBL" id="MN448299">
    <property type="protein sequence ID" value="QFG75150.1"/>
    <property type="molecule type" value="Genomic_DNA"/>
</dbReference>